<dbReference type="OrthoDB" id="580982at2"/>
<evidence type="ECO:0000313" key="4">
    <source>
        <dbReference type="Proteomes" id="UP000321389"/>
    </source>
</evidence>
<sequence length="1102" mass="117755">MPMECLKRLAGIAVALTLGWACVANAQSVAPATVEAITQARDLAQGTEADVDRALRLLDQARSALDEADHVNRYVLAASAASIARIKGRLARAGDLFATAAEAIAQVDGQEDRHASTLEARANTLLEAGRTEAARGAYEEADALRTTSGTARTSAALDGATARLTQAVISNIEPQIVAAMQRLAVALPNNPDLQPRAELSGLIALARGYGHLGLYDGMLAFSESAEQFLLTAGTERKLAAAGNSGGVLACVEEEASRRDLASVLILAAEFDAAERVLTGALFLESCAEIVAGPQGRYLRSMLARLALAAGAPVIAQTRLAEFVRNDNDGDVEGLDRALAEARLAAAETQLGFLGRAERFYASEAAARGFELVDYQVEHLIAWSLHDFLSDRSGAALDRLAIAARTVDEKRPHDWLLRARIDFRRAYLLIDEGHVVQARLVRKAFEDRLESHPGKAEGTAKLAFGTPRADAILASLRGLFDLLVATETSDADAVAEALAAFKTAGAPSLPGLEYFGQRAVLDACVMTSAMRVCSSEMAMNFALPYNVPYRLPTLLSSQQLPNLSGDLFRYGPLRERLYEPLSARLWQAARRAAKEAREAVGNNPDYAILSAAIEGGGTAFEMAQQLIEGGAETTATQVSFRLAAGDSRLGELIRHRDQLSERILRARLTLLDSSNHAVDDDLAELADVQQRIMEDFPDFRARYRSDPISWYDIRQLLRPTEAAMLIHTADAFTDVFLVDNERLYWHRADLGRAEMTQRVRALRAGLDPTGGARSVKALNSVKDRTGFDHTAAHALYRKLFSGLDDAIGDKELQVVVNGPLAALPLSVLVTDLPAQEGESASRRTQWLALRNAVTVLPSLAMLRLRDTAKAPTPGTGFVGFGDPAFAGNASENATTRAGRAAILSELAPLPGTRREIEAIASIFPSEARDIRLGEAATEAAVRGADLTGHGVVAFATHGLLAGDLGADSEPGLAFTRTGSTAEDDGFLTASEAATLKIDADWLLLSACNTAASDGDPDSGGYSGLARAFLFAGARSILVSHWPVRDDAAPALTVSAIKWLRENPSESPARALQQAMVEMIRSPQLPGHADPSAWAPFVLFSGGR</sequence>
<evidence type="ECO:0000313" key="3">
    <source>
        <dbReference type="EMBL" id="QDY99175.1"/>
    </source>
</evidence>
<proteinExistence type="predicted"/>
<organism evidence="3 4">
    <name type="scientific">Nitratireductor mangrovi</name>
    <dbReference type="NCBI Taxonomy" id="2599600"/>
    <lineage>
        <taxon>Bacteria</taxon>
        <taxon>Pseudomonadati</taxon>
        <taxon>Pseudomonadota</taxon>
        <taxon>Alphaproteobacteria</taxon>
        <taxon>Hyphomicrobiales</taxon>
        <taxon>Phyllobacteriaceae</taxon>
        <taxon>Nitratireductor</taxon>
    </lineage>
</organism>
<name>A0A5B8KU83_9HYPH</name>
<feature type="signal peptide" evidence="1">
    <location>
        <begin position="1"/>
        <end position="26"/>
    </location>
</feature>
<evidence type="ECO:0000256" key="1">
    <source>
        <dbReference type="SAM" id="SignalP"/>
    </source>
</evidence>
<dbReference type="Proteomes" id="UP000321389">
    <property type="component" value="Chromosome"/>
</dbReference>
<dbReference type="KEGG" id="niy:FQ775_01635"/>
<dbReference type="EMBL" id="CP042301">
    <property type="protein sequence ID" value="QDY99175.1"/>
    <property type="molecule type" value="Genomic_DNA"/>
</dbReference>
<keyword evidence="4" id="KW-1185">Reference proteome</keyword>
<feature type="domain" description="CHAT" evidence="2">
    <location>
        <begin position="790"/>
        <end position="1097"/>
    </location>
</feature>
<keyword evidence="1" id="KW-0732">Signal</keyword>
<accession>A0A5B8KU83</accession>
<protein>
    <submittedName>
        <fullName evidence="3">CHAT domain-containing protein</fullName>
    </submittedName>
</protein>
<dbReference type="Pfam" id="PF12770">
    <property type="entry name" value="CHAT"/>
    <property type="match status" value="1"/>
</dbReference>
<feature type="chain" id="PRO_5022662538" evidence="1">
    <location>
        <begin position="27"/>
        <end position="1102"/>
    </location>
</feature>
<gene>
    <name evidence="3" type="ORF">FQ775_01635</name>
</gene>
<dbReference type="InterPro" id="IPR024983">
    <property type="entry name" value="CHAT_dom"/>
</dbReference>
<evidence type="ECO:0000259" key="2">
    <source>
        <dbReference type="Pfam" id="PF12770"/>
    </source>
</evidence>
<dbReference type="AlphaFoldDB" id="A0A5B8KU83"/>
<reference evidence="3" key="1">
    <citation type="submission" date="2020-04" db="EMBL/GenBank/DDBJ databases">
        <title>Nitratireductor sp. nov. isolated from mangrove soil.</title>
        <authorList>
            <person name="Ye Y."/>
        </authorList>
    </citation>
    <scope>NUCLEOTIDE SEQUENCE</scope>
    <source>
        <strain evidence="3">SY7</strain>
    </source>
</reference>